<dbReference type="InParanoid" id="A2F6G4"/>
<organism evidence="2 3">
    <name type="scientific">Trichomonas vaginalis (strain ATCC PRA-98 / G3)</name>
    <dbReference type="NCBI Taxonomy" id="412133"/>
    <lineage>
        <taxon>Eukaryota</taxon>
        <taxon>Metamonada</taxon>
        <taxon>Parabasalia</taxon>
        <taxon>Trichomonadida</taxon>
        <taxon>Trichomonadidae</taxon>
        <taxon>Trichomonas</taxon>
    </lineage>
</organism>
<sequence>MSDLTVDFDYIANNIQTYIVQEKFFDIVDKDDIPQVLEKVKLNTHDFNALLSQGKSKYSTSELFSFIRKCDVSINSFEDAINVLKCYKKNFKLESSRSLINYLKENKTKINLDSEEVTQLKSEIQTLKSKIATMENEINQYKSERQQYKDEISALNSKNNQLVTQLAKQYDFPLNSNDFNAVYNFLKGLSDKDDKLKMSISCAVGLSEKRDLYECTPLIQACMMGDFQFTKSLIEGGCDRNAISKLGNNCLVVASLK</sequence>
<dbReference type="OrthoDB" id="194358at2759"/>
<dbReference type="Proteomes" id="UP000001542">
    <property type="component" value="Unassembled WGS sequence"/>
</dbReference>
<evidence type="ECO:0000313" key="3">
    <source>
        <dbReference type="Proteomes" id="UP000001542"/>
    </source>
</evidence>
<dbReference type="VEuPathDB" id="TrichDB:TVAG_140210"/>
<keyword evidence="1" id="KW-0175">Coiled coil</keyword>
<proteinExistence type="predicted"/>
<dbReference type="InterPro" id="IPR036770">
    <property type="entry name" value="Ankyrin_rpt-contain_sf"/>
</dbReference>
<accession>A2F6G4</accession>
<dbReference type="SUPFAM" id="SSF48403">
    <property type="entry name" value="Ankyrin repeat"/>
    <property type="match status" value="1"/>
</dbReference>
<gene>
    <name evidence="2" type="ORF">TVAG_140210</name>
</gene>
<dbReference type="PANTHER" id="PTHR44207:SF1">
    <property type="entry name" value="SURFACE ANTIGEN BSPA-LIKE"/>
    <property type="match status" value="1"/>
</dbReference>
<dbReference type="KEGG" id="tva:4757331"/>
<dbReference type="Gene3D" id="1.25.40.20">
    <property type="entry name" value="Ankyrin repeat-containing domain"/>
    <property type="match status" value="1"/>
</dbReference>
<reference evidence="2" key="1">
    <citation type="submission" date="2006-10" db="EMBL/GenBank/DDBJ databases">
        <authorList>
            <person name="Amadeo P."/>
            <person name="Zhao Q."/>
            <person name="Wortman J."/>
            <person name="Fraser-Liggett C."/>
            <person name="Carlton J."/>
        </authorList>
    </citation>
    <scope>NUCLEOTIDE SEQUENCE</scope>
    <source>
        <strain evidence="2">G3</strain>
    </source>
</reference>
<evidence type="ECO:0000313" key="2">
    <source>
        <dbReference type="EMBL" id="EAX99522.1"/>
    </source>
</evidence>
<dbReference type="SMR" id="A2F6G4"/>
<reference evidence="2" key="2">
    <citation type="journal article" date="2007" name="Science">
        <title>Draft genome sequence of the sexually transmitted pathogen Trichomonas vaginalis.</title>
        <authorList>
            <person name="Carlton J.M."/>
            <person name="Hirt R.P."/>
            <person name="Silva J.C."/>
            <person name="Delcher A.L."/>
            <person name="Schatz M."/>
            <person name="Zhao Q."/>
            <person name="Wortman J.R."/>
            <person name="Bidwell S.L."/>
            <person name="Alsmark U.C.M."/>
            <person name="Besteiro S."/>
            <person name="Sicheritz-Ponten T."/>
            <person name="Noel C.J."/>
            <person name="Dacks J.B."/>
            <person name="Foster P.G."/>
            <person name="Simillion C."/>
            <person name="Van de Peer Y."/>
            <person name="Miranda-Saavedra D."/>
            <person name="Barton G.J."/>
            <person name="Westrop G.D."/>
            <person name="Mueller S."/>
            <person name="Dessi D."/>
            <person name="Fiori P.L."/>
            <person name="Ren Q."/>
            <person name="Paulsen I."/>
            <person name="Zhang H."/>
            <person name="Bastida-Corcuera F.D."/>
            <person name="Simoes-Barbosa A."/>
            <person name="Brown M.T."/>
            <person name="Hayes R.D."/>
            <person name="Mukherjee M."/>
            <person name="Okumura C.Y."/>
            <person name="Schneider R."/>
            <person name="Smith A.J."/>
            <person name="Vanacova S."/>
            <person name="Villalvazo M."/>
            <person name="Haas B.J."/>
            <person name="Pertea M."/>
            <person name="Feldblyum T.V."/>
            <person name="Utterback T.R."/>
            <person name="Shu C.L."/>
            <person name="Osoegawa K."/>
            <person name="de Jong P.J."/>
            <person name="Hrdy I."/>
            <person name="Horvathova L."/>
            <person name="Zubacova Z."/>
            <person name="Dolezal P."/>
            <person name="Malik S.B."/>
            <person name="Logsdon J.M. Jr."/>
            <person name="Henze K."/>
            <person name="Gupta A."/>
            <person name="Wang C.C."/>
            <person name="Dunne R.L."/>
            <person name="Upcroft J.A."/>
            <person name="Upcroft P."/>
            <person name="White O."/>
            <person name="Salzberg S.L."/>
            <person name="Tang P."/>
            <person name="Chiu C.-H."/>
            <person name="Lee Y.-S."/>
            <person name="Embley T.M."/>
            <person name="Coombs G.H."/>
            <person name="Mottram J.C."/>
            <person name="Tachezy J."/>
            <person name="Fraser-Liggett C.M."/>
            <person name="Johnson P.J."/>
        </authorList>
    </citation>
    <scope>NUCLEOTIDE SEQUENCE [LARGE SCALE GENOMIC DNA]</scope>
    <source>
        <strain evidence="2">G3</strain>
    </source>
</reference>
<dbReference type="Gene3D" id="1.20.5.190">
    <property type="match status" value="1"/>
</dbReference>
<dbReference type="RefSeq" id="XP_001312452.1">
    <property type="nucleotide sequence ID" value="XM_001312451.1"/>
</dbReference>
<dbReference type="SUPFAM" id="SSF58042">
    <property type="entry name" value="Outer membrane lipoprotein"/>
    <property type="match status" value="1"/>
</dbReference>
<protein>
    <submittedName>
        <fullName evidence="2">Uncharacterized protein</fullName>
    </submittedName>
</protein>
<dbReference type="AlphaFoldDB" id="A2F6G4"/>
<keyword evidence="3" id="KW-1185">Reference proteome</keyword>
<name>A2F6G4_TRIV3</name>
<dbReference type="VEuPathDB" id="TrichDB:TVAGG3_0415520"/>
<feature type="coiled-coil region" evidence="1">
    <location>
        <begin position="110"/>
        <end position="165"/>
    </location>
</feature>
<dbReference type="EMBL" id="DS113635">
    <property type="protein sequence ID" value="EAX99522.1"/>
    <property type="molecule type" value="Genomic_DNA"/>
</dbReference>
<evidence type="ECO:0000256" key="1">
    <source>
        <dbReference type="SAM" id="Coils"/>
    </source>
</evidence>
<dbReference type="PANTHER" id="PTHR44207">
    <property type="entry name" value="SURFACE ANTIGEN BSPA-LIKE-RELATED"/>
    <property type="match status" value="1"/>
</dbReference>